<sequence>MAKIYYTKDMKTYEKLYDYLKTQDDYVSGEKLAQEFELSRTAIWKAIKTLEDKGVQIHSVKKRGYKIISGDLLLPQQIATNLNIAVTLNEKSESTQLDAKNNIDTDKQPHLYLAPSQEMAKGRFGRRFFASKQGGIYMSLHLKPNVPFEQVKPYTLMVASSIVKAISRLTGIETEIKWVNDIYLNGKKIAGILTEAISSVETGLITDVIIGVGLNFHITDFPDDIAQKAGTLFSEQPTITRNQLITEIWNLFFTIPQKDLVKVYKEKSLVLNKQVTFIENDILFSGVAEEITDHGHLLVKLDNGQEKLLRSGEISLSSW</sequence>
<dbReference type="Pfam" id="PF02237">
    <property type="entry name" value="BPL_C"/>
    <property type="match status" value="1"/>
</dbReference>
<dbReference type="InterPro" id="IPR013196">
    <property type="entry name" value="HTH_11"/>
</dbReference>
<keyword evidence="5" id="KW-0678">Repressor</keyword>
<dbReference type="InterPro" id="IPR036390">
    <property type="entry name" value="WH_DNA-bd_sf"/>
</dbReference>
<dbReference type="Gene3D" id="2.30.30.100">
    <property type="match status" value="1"/>
</dbReference>
<evidence type="ECO:0000256" key="1">
    <source>
        <dbReference type="ARBA" id="ARBA00022598"/>
    </source>
</evidence>
<dbReference type="EMBL" id="LS483409">
    <property type="protein sequence ID" value="SQG79106.1"/>
    <property type="molecule type" value="Genomic_DNA"/>
</dbReference>
<comment type="catalytic activity">
    <reaction evidence="5">
        <text>biotin + L-lysyl-[protein] + ATP = N(6)-biotinyl-L-lysyl-[protein] + AMP + diphosphate + H(+)</text>
        <dbReference type="Rhea" id="RHEA:11756"/>
        <dbReference type="Rhea" id="RHEA-COMP:9752"/>
        <dbReference type="Rhea" id="RHEA-COMP:10505"/>
        <dbReference type="ChEBI" id="CHEBI:15378"/>
        <dbReference type="ChEBI" id="CHEBI:29969"/>
        <dbReference type="ChEBI" id="CHEBI:30616"/>
        <dbReference type="ChEBI" id="CHEBI:33019"/>
        <dbReference type="ChEBI" id="CHEBI:57586"/>
        <dbReference type="ChEBI" id="CHEBI:83144"/>
        <dbReference type="ChEBI" id="CHEBI:456215"/>
        <dbReference type="EC" id="6.3.4.15"/>
    </reaction>
</comment>
<feature type="DNA-binding region" description="H-T-H motif" evidence="5">
    <location>
        <begin position="29"/>
        <end position="48"/>
    </location>
</feature>
<keyword evidence="5" id="KW-0804">Transcription</keyword>
<evidence type="ECO:0000313" key="9">
    <source>
        <dbReference type="Proteomes" id="UP000183629"/>
    </source>
</evidence>
<evidence type="ECO:0000256" key="5">
    <source>
        <dbReference type="HAMAP-Rule" id="MF_00978"/>
    </source>
</evidence>
<dbReference type="InterPro" id="IPR045864">
    <property type="entry name" value="aa-tRNA-synth_II/BPL/LPL"/>
</dbReference>
<dbReference type="GO" id="GO:0006355">
    <property type="term" value="P:regulation of DNA-templated transcription"/>
    <property type="evidence" value="ECO:0007669"/>
    <property type="project" value="UniProtKB-UniRule"/>
</dbReference>
<dbReference type="AlphaFoldDB" id="A0A1I7F9M6"/>
<comment type="function">
    <text evidence="5">Acts both as a biotin--[acetyl-CoA-carboxylase] ligase and a repressor.</text>
</comment>
<comment type="caution">
    <text evidence="5">Lacks conserved residue(s) required for the propagation of feature annotation.</text>
</comment>
<dbReference type="PANTHER" id="PTHR12835">
    <property type="entry name" value="BIOTIN PROTEIN LIGASE"/>
    <property type="match status" value="1"/>
</dbReference>
<reference evidence="7" key="2">
    <citation type="submission" date="2016-10" db="EMBL/GenBank/DDBJ databases">
        <authorList>
            <person name="de Groot N.N."/>
        </authorList>
    </citation>
    <scope>NUCLEOTIDE SEQUENCE [LARGE SCALE GENOMIC DNA]</scope>
    <source>
        <strain evidence="7">LMG 15572</strain>
    </source>
</reference>
<dbReference type="InterPro" id="IPR003142">
    <property type="entry name" value="BPL_C"/>
</dbReference>
<dbReference type="EC" id="6.3.4.15" evidence="5"/>
<reference evidence="8 10" key="3">
    <citation type="submission" date="2018-06" db="EMBL/GenBank/DDBJ databases">
        <authorList>
            <consortium name="Pathogen Informatics"/>
            <person name="Doyle S."/>
        </authorList>
    </citation>
    <scope>NUCLEOTIDE SEQUENCE [LARGE SCALE GENOMIC DNA]</scope>
    <source>
        <strain evidence="8 10">NCTC13773</strain>
    </source>
</reference>
<dbReference type="InterPro" id="IPR030855">
    <property type="entry name" value="Bifunct_BirA"/>
</dbReference>
<keyword evidence="5" id="KW-0805">Transcription regulation</keyword>
<dbReference type="EMBL" id="FPBN01000001">
    <property type="protein sequence ID" value="SFU32861.1"/>
    <property type="molecule type" value="Genomic_DNA"/>
</dbReference>
<evidence type="ECO:0000256" key="4">
    <source>
        <dbReference type="ARBA" id="ARBA00023267"/>
    </source>
</evidence>
<keyword evidence="4 5" id="KW-0092">Biotin</keyword>
<dbReference type="GO" id="GO:0005737">
    <property type="term" value="C:cytoplasm"/>
    <property type="evidence" value="ECO:0007669"/>
    <property type="project" value="TreeGrafter"/>
</dbReference>
<dbReference type="Proteomes" id="UP000183629">
    <property type="component" value="Unassembled WGS sequence"/>
</dbReference>
<dbReference type="GO" id="GO:0004077">
    <property type="term" value="F:biotin--[biotin carboxyl-carrier protein] ligase activity"/>
    <property type="evidence" value="ECO:0007669"/>
    <property type="project" value="UniProtKB-UniRule"/>
</dbReference>
<keyword evidence="3 5" id="KW-0067">ATP-binding</keyword>
<protein>
    <recommendedName>
        <fullName evidence="5">Bifunctional ligase/repressor BirA</fullName>
    </recommendedName>
    <alternativeName>
        <fullName evidence="5">Biotin--[acetyl-CoA-carboxylase] ligase</fullName>
        <ecNumber evidence="5">6.3.4.15</ecNumber>
    </alternativeName>
    <alternativeName>
        <fullName evidence="5">Biotin--protein ligase</fullName>
    </alternativeName>
    <alternativeName>
        <fullName evidence="5">Biotin-[acetyl-CoA carboxylase] synthetase</fullName>
    </alternativeName>
</protein>
<dbReference type="NCBIfam" id="NF008846">
    <property type="entry name" value="PRK11886.1-1"/>
    <property type="match status" value="1"/>
</dbReference>
<keyword evidence="2 5" id="KW-0547">Nucleotide-binding</keyword>
<reference evidence="9" key="1">
    <citation type="submission" date="2016-10" db="EMBL/GenBank/DDBJ databases">
        <authorList>
            <person name="Varghese N."/>
            <person name="Submissions S."/>
        </authorList>
    </citation>
    <scope>NUCLEOTIDE SEQUENCE [LARGE SCALE GENOMIC DNA]</scope>
    <source>
        <strain evidence="9">LMG 15572</strain>
    </source>
</reference>
<dbReference type="OMA" id="AVWKHIE"/>
<dbReference type="Pfam" id="PF08279">
    <property type="entry name" value="HTH_11"/>
    <property type="match status" value="1"/>
</dbReference>
<gene>
    <name evidence="5 8" type="primary">birA</name>
    <name evidence="8" type="ORF">NCTC13773_00909</name>
    <name evidence="7" type="ORF">SAMN05660328_101269</name>
</gene>
<dbReference type="SUPFAM" id="SSF50037">
    <property type="entry name" value="C-terminal domain of transcriptional repressors"/>
    <property type="match status" value="1"/>
</dbReference>
<dbReference type="SUPFAM" id="SSF55681">
    <property type="entry name" value="Class II aaRS and biotin synthetases"/>
    <property type="match status" value="1"/>
</dbReference>
<feature type="binding site" evidence="5">
    <location>
        <position position="188"/>
    </location>
    <ligand>
        <name>biotin</name>
        <dbReference type="ChEBI" id="CHEBI:57586"/>
    </ligand>
</feature>
<dbReference type="NCBIfam" id="TIGR00121">
    <property type="entry name" value="birA_ligase"/>
    <property type="match status" value="1"/>
</dbReference>
<dbReference type="InterPro" id="IPR004143">
    <property type="entry name" value="BPL_LPL_catalytic"/>
</dbReference>
<dbReference type="PROSITE" id="PS51733">
    <property type="entry name" value="BPL_LPL_CATALYTIC"/>
    <property type="match status" value="1"/>
</dbReference>
<dbReference type="InterPro" id="IPR008988">
    <property type="entry name" value="Transcriptional_repressor_C"/>
</dbReference>
<dbReference type="Gene3D" id="1.10.10.10">
    <property type="entry name" value="Winged helix-like DNA-binding domain superfamily/Winged helix DNA-binding domain"/>
    <property type="match status" value="1"/>
</dbReference>
<dbReference type="Gene3D" id="3.30.930.10">
    <property type="entry name" value="Bira Bifunctional Protein, Domain 2"/>
    <property type="match status" value="1"/>
</dbReference>
<keyword evidence="1 5" id="KW-0436">Ligase</keyword>
<dbReference type="SUPFAM" id="SSF46785">
    <property type="entry name" value="Winged helix' DNA-binding domain"/>
    <property type="match status" value="1"/>
</dbReference>
<evidence type="ECO:0000259" key="6">
    <source>
        <dbReference type="PROSITE" id="PS51733"/>
    </source>
</evidence>
<dbReference type="GO" id="GO:0003677">
    <property type="term" value="F:DNA binding"/>
    <property type="evidence" value="ECO:0007669"/>
    <property type="project" value="UniProtKB-UniRule"/>
</dbReference>
<dbReference type="Pfam" id="PF03099">
    <property type="entry name" value="BPL_LplA_LipB"/>
    <property type="match status" value="1"/>
</dbReference>
<keyword evidence="5" id="KW-0238">DNA-binding</keyword>
<keyword evidence="9" id="KW-1185">Reference proteome</keyword>
<dbReference type="Proteomes" id="UP000249013">
    <property type="component" value="Chromosome 1"/>
</dbReference>
<dbReference type="InterPro" id="IPR004408">
    <property type="entry name" value="Biotin_CoA_COase_ligase"/>
</dbReference>
<dbReference type="HAMAP" id="MF_00978">
    <property type="entry name" value="Bifunct_BirA"/>
    <property type="match status" value="1"/>
</dbReference>
<comment type="similarity">
    <text evidence="5">Belongs to the biotin--protein ligase family.</text>
</comment>
<dbReference type="GO" id="GO:0009249">
    <property type="term" value="P:protein lipoylation"/>
    <property type="evidence" value="ECO:0007669"/>
    <property type="project" value="UniProtKB-ARBA"/>
</dbReference>
<evidence type="ECO:0000256" key="2">
    <source>
        <dbReference type="ARBA" id="ARBA00022741"/>
    </source>
</evidence>
<name>A0A1I7F9M6_9STRE</name>
<organism evidence="7 9">
    <name type="scientific">Streptococcus gallolyticus</name>
    <dbReference type="NCBI Taxonomy" id="315405"/>
    <lineage>
        <taxon>Bacteria</taxon>
        <taxon>Bacillati</taxon>
        <taxon>Bacillota</taxon>
        <taxon>Bacilli</taxon>
        <taxon>Lactobacillales</taxon>
        <taxon>Streptococcaceae</taxon>
        <taxon>Streptococcus</taxon>
    </lineage>
</organism>
<dbReference type="GO" id="GO:0005524">
    <property type="term" value="F:ATP binding"/>
    <property type="evidence" value="ECO:0007669"/>
    <property type="project" value="UniProtKB-UniRule"/>
</dbReference>
<evidence type="ECO:0000313" key="10">
    <source>
        <dbReference type="Proteomes" id="UP000249013"/>
    </source>
</evidence>
<evidence type="ECO:0000313" key="8">
    <source>
        <dbReference type="EMBL" id="SQG79106.1"/>
    </source>
</evidence>
<evidence type="ECO:0000313" key="7">
    <source>
        <dbReference type="EMBL" id="SFU32861.1"/>
    </source>
</evidence>
<dbReference type="CDD" id="cd16442">
    <property type="entry name" value="BPL"/>
    <property type="match status" value="1"/>
</dbReference>
<feature type="domain" description="BPL/LPL catalytic" evidence="6">
    <location>
        <begin position="76"/>
        <end position="260"/>
    </location>
</feature>
<accession>A0A1I7F9M6</accession>
<feature type="binding site" evidence="5">
    <location>
        <position position="117"/>
    </location>
    <ligand>
        <name>biotin</name>
        <dbReference type="ChEBI" id="CHEBI:57586"/>
    </ligand>
</feature>
<dbReference type="GO" id="GO:0016740">
    <property type="term" value="F:transferase activity"/>
    <property type="evidence" value="ECO:0007669"/>
    <property type="project" value="UniProtKB-ARBA"/>
</dbReference>
<dbReference type="PANTHER" id="PTHR12835:SF5">
    <property type="entry name" value="BIOTIN--PROTEIN LIGASE"/>
    <property type="match status" value="1"/>
</dbReference>
<evidence type="ECO:0000256" key="3">
    <source>
        <dbReference type="ARBA" id="ARBA00022840"/>
    </source>
</evidence>
<dbReference type="InterPro" id="IPR036388">
    <property type="entry name" value="WH-like_DNA-bd_sf"/>
</dbReference>
<proteinExistence type="inferred from homology"/>